<dbReference type="SUPFAM" id="SSF55874">
    <property type="entry name" value="ATPase domain of HSP90 chaperone/DNA topoisomerase II/histidine kinase"/>
    <property type="match status" value="1"/>
</dbReference>
<dbReference type="InterPro" id="IPR036097">
    <property type="entry name" value="HisK_dim/P_sf"/>
</dbReference>
<dbReference type="CDD" id="cd00082">
    <property type="entry name" value="HisKA"/>
    <property type="match status" value="1"/>
</dbReference>
<gene>
    <name evidence="9" type="ORF">IAC85_05315</name>
</gene>
<dbReference type="PRINTS" id="PR00344">
    <property type="entry name" value="BCTRLSENSOR"/>
</dbReference>
<proteinExistence type="predicted"/>
<dbReference type="AlphaFoldDB" id="A0A9D0Z0A3"/>
<organism evidence="9 10">
    <name type="scientific">Candidatus Faecenecus gallistercoris</name>
    <dbReference type="NCBI Taxonomy" id="2840793"/>
    <lineage>
        <taxon>Bacteria</taxon>
        <taxon>Bacillati</taxon>
        <taxon>Bacillota</taxon>
        <taxon>Bacillota incertae sedis</taxon>
        <taxon>Candidatus Faecenecus</taxon>
    </lineage>
</organism>
<keyword evidence="7" id="KW-1133">Transmembrane helix</keyword>
<dbReference type="Pfam" id="PF00512">
    <property type="entry name" value="HisKA"/>
    <property type="match status" value="1"/>
</dbReference>
<reference evidence="9" key="1">
    <citation type="submission" date="2020-10" db="EMBL/GenBank/DDBJ databases">
        <authorList>
            <person name="Gilroy R."/>
        </authorList>
    </citation>
    <scope>NUCLEOTIDE SEQUENCE</scope>
    <source>
        <strain evidence="9">CHK165-10780</strain>
    </source>
</reference>
<dbReference type="Gene3D" id="3.30.565.10">
    <property type="entry name" value="Histidine kinase-like ATPase, C-terminal domain"/>
    <property type="match status" value="1"/>
</dbReference>
<evidence type="ECO:0000313" key="9">
    <source>
        <dbReference type="EMBL" id="HIQ65140.1"/>
    </source>
</evidence>
<evidence type="ECO:0000256" key="2">
    <source>
        <dbReference type="ARBA" id="ARBA00012438"/>
    </source>
</evidence>
<keyword evidence="4" id="KW-0808">Transferase</keyword>
<feature type="domain" description="Histidine kinase" evidence="8">
    <location>
        <begin position="185"/>
        <end position="395"/>
    </location>
</feature>
<protein>
    <recommendedName>
        <fullName evidence="2">histidine kinase</fullName>
        <ecNumber evidence="2">2.7.13.3</ecNumber>
    </recommendedName>
</protein>
<keyword evidence="6" id="KW-0902">Two-component regulatory system</keyword>
<dbReference type="InterPro" id="IPR005467">
    <property type="entry name" value="His_kinase_dom"/>
</dbReference>
<evidence type="ECO:0000259" key="8">
    <source>
        <dbReference type="PROSITE" id="PS50109"/>
    </source>
</evidence>
<dbReference type="CDD" id="cd00075">
    <property type="entry name" value="HATPase"/>
    <property type="match status" value="1"/>
</dbReference>
<dbReference type="InterPro" id="IPR003661">
    <property type="entry name" value="HisK_dim/P_dom"/>
</dbReference>
<comment type="caution">
    <text evidence="9">The sequence shown here is derived from an EMBL/GenBank/DDBJ whole genome shotgun (WGS) entry which is preliminary data.</text>
</comment>
<dbReference type="EC" id="2.7.13.3" evidence="2"/>
<dbReference type="InterPro" id="IPR004358">
    <property type="entry name" value="Sig_transdc_His_kin-like_C"/>
</dbReference>
<dbReference type="SMART" id="SM00388">
    <property type="entry name" value="HisKA"/>
    <property type="match status" value="1"/>
</dbReference>
<keyword evidence="5 9" id="KW-0418">Kinase</keyword>
<dbReference type="PANTHER" id="PTHR43711">
    <property type="entry name" value="TWO-COMPONENT HISTIDINE KINASE"/>
    <property type="match status" value="1"/>
</dbReference>
<keyword evidence="7" id="KW-0812">Transmembrane</keyword>
<name>A0A9D0Z0A3_9FIRM</name>
<comment type="catalytic activity">
    <reaction evidence="1">
        <text>ATP + protein L-histidine = ADP + protein N-phospho-L-histidine.</text>
        <dbReference type="EC" id="2.7.13.3"/>
    </reaction>
</comment>
<dbReference type="PANTHER" id="PTHR43711:SF26">
    <property type="entry name" value="SENSOR HISTIDINE KINASE RCSC"/>
    <property type="match status" value="1"/>
</dbReference>
<dbReference type="Gene3D" id="1.10.287.130">
    <property type="match status" value="1"/>
</dbReference>
<dbReference type="EMBL" id="DVFU01000103">
    <property type="protein sequence ID" value="HIQ65140.1"/>
    <property type="molecule type" value="Genomic_DNA"/>
</dbReference>
<dbReference type="Proteomes" id="UP000886725">
    <property type="component" value="Unassembled WGS sequence"/>
</dbReference>
<keyword evidence="3" id="KW-0597">Phosphoprotein</keyword>
<dbReference type="InterPro" id="IPR036890">
    <property type="entry name" value="HATPase_C_sf"/>
</dbReference>
<evidence type="ECO:0000256" key="5">
    <source>
        <dbReference type="ARBA" id="ARBA00022777"/>
    </source>
</evidence>
<dbReference type="SUPFAM" id="SSF47384">
    <property type="entry name" value="Homodimeric domain of signal transducing histidine kinase"/>
    <property type="match status" value="1"/>
</dbReference>
<keyword evidence="7" id="KW-0472">Membrane</keyword>
<evidence type="ECO:0000313" key="10">
    <source>
        <dbReference type="Proteomes" id="UP000886725"/>
    </source>
</evidence>
<dbReference type="InterPro" id="IPR003594">
    <property type="entry name" value="HATPase_dom"/>
</dbReference>
<evidence type="ECO:0000256" key="1">
    <source>
        <dbReference type="ARBA" id="ARBA00000085"/>
    </source>
</evidence>
<sequence length="395" mass="45416">MNRKTIIFVAILCFLLLTSVGINYTLYHKTLDLLLQNDAYIVTNILEHHPELESEVMDSVLDSFQIDYDKLESYGITKEMLPYLIEDDSLKNEMITWNAVGLLLILGVILGYALHNYWIRHRKLKEIDHYMSEILRGNESLDIRDYEEGDYSKLKNDIYKVTIKLREAKDSSQQSKKELQHTLQDISHQLKTPLTSMNVLNELLEKDLPKEKRKELCAKNRDQLDRIEWLVTSLLKISMLDSGTVTLKKEKVLVKDLVLDAVKTIQIPIELKGLELKMEIPDKLTAKLDHNWTVEALLNIIKNAYEHTEKGTITITATDNPIYTQIVISDTGCGIPESDIHHIFERFYRGKSTSKESIGIGLNMSKKIINLEQGDISVSSKQGEGTTFTIQFYKN</sequence>
<accession>A0A9D0Z0A3</accession>
<evidence type="ECO:0000256" key="7">
    <source>
        <dbReference type="SAM" id="Phobius"/>
    </source>
</evidence>
<dbReference type="SMART" id="SM00387">
    <property type="entry name" value="HATPase_c"/>
    <property type="match status" value="1"/>
</dbReference>
<dbReference type="InterPro" id="IPR050736">
    <property type="entry name" value="Sensor_HK_Regulatory"/>
</dbReference>
<dbReference type="PROSITE" id="PS50109">
    <property type="entry name" value="HIS_KIN"/>
    <property type="match status" value="1"/>
</dbReference>
<reference evidence="9" key="2">
    <citation type="journal article" date="2021" name="PeerJ">
        <title>Extensive microbial diversity within the chicken gut microbiome revealed by metagenomics and culture.</title>
        <authorList>
            <person name="Gilroy R."/>
            <person name="Ravi A."/>
            <person name="Getino M."/>
            <person name="Pursley I."/>
            <person name="Horton D.L."/>
            <person name="Alikhan N.F."/>
            <person name="Baker D."/>
            <person name="Gharbi K."/>
            <person name="Hall N."/>
            <person name="Watson M."/>
            <person name="Adriaenssens E.M."/>
            <person name="Foster-Nyarko E."/>
            <person name="Jarju S."/>
            <person name="Secka A."/>
            <person name="Antonio M."/>
            <person name="Oren A."/>
            <person name="Chaudhuri R.R."/>
            <person name="La Ragione R."/>
            <person name="Hildebrand F."/>
            <person name="Pallen M.J."/>
        </authorList>
    </citation>
    <scope>NUCLEOTIDE SEQUENCE</scope>
    <source>
        <strain evidence="9">CHK165-10780</strain>
    </source>
</reference>
<dbReference type="Pfam" id="PF02518">
    <property type="entry name" value="HATPase_c"/>
    <property type="match status" value="1"/>
</dbReference>
<evidence type="ECO:0000256" key="6">
    <source>
        <dbReference type="ARBA" id="ARBA00023012"/>
    </source>
</evidence>
<dbReference type="GO" id="GO:0000155">
    <property type="term" value="F:phosphorelay sensor kinase activity"/>
    <property type="evidence" value="ECO:0007669"/>
    <property type="project" value="InterPro"/>
</dbReference>
<feature type="transmembrane region" description="Helical" evidence="7">
    <location>
        <begin position="95"/>
        <end position="115"/>
    </location>
</feature>
<evidence type="ECO:0000256" key="3">
    <source>
        <dbReference type="ARBA" id="ARBA00022553"/>
    </source>
</evidence>
<evidence type="ECO:0000256" key="4">
    <source>
        <dbReference type="ARBA" id="ARBA00022679"/>
    </source>
</evidence>